<feature type="transmembrane region" description="Helical" evidence="7">
    <location>
        <begin position="336"/>
        <end position="358"/>
    </location>
</feature>
<protein>
    <submittedName>
        <fullName evidence="9">General substrate transporter</fullName>
    </submittedName>
</protein>
<feature type="transmembrane region" description="Helical" evidence="7">
    <location>
        <begin position="406"/>
        <end position="423"/>
    </location>
</feature>
<comment type="similarity">
    <text evidence="2">Belongs to the major facilitator superfamily. Sugar transporter (TC 2.A.1.1) family.</text>
</comment>
<dbReference type="Pfam" id="PF00083">
    <property type="entry name" value="Sugar_tr"/>
    <property type="match status" value="1"/>
</dbReference>
<evidence type="ECO:0000259" key="8">
    <source>
        <dbReference type="PROSITE" id="PS50850"/>
    </source>
</evidence>
<keyword evidence="5 7" id="KW-1133">Transmembrane helix</keyword>
<reference evidence="9" key="1">
    <citation type="journal article" date="2022" name="G3 (Bethesda)">
        <title>High quality genome of the basidiomycete yeast Dioszegia hungarica PDD-24b-2 isolated from cloud water.</title>
        <authorList>
            <person name="Jarrige D."/>
            <person name="Haridas S."/>
            <person name="Bleykasten-Grosshans C."/>
            <person name="Joly M."/>
            <person name="Nadalig T."/>
            <person name="Sancelme M."/>
            <person name="Vuilleumier S."/>
            <person name="Grigoriev I.V."/>
            <person name="Amato P."/>
            <person name="Bringel F."/>
        </authorList>
    </citation>
    <scope>NUCLEOTIDE SEQUENCE</scope>
    <source>
        <strain evidence="9">PDD-24b-2</strain>
    </source>
</reference>
<feature type="transmembrane region" description="Helical" evidence="7">
    <location>
        <begin position="71"/>
        <end position="91"/>
    </location>
</feature>
<sequence>MGLTGATKTSFANIPNNTNPKWWLDAGLRRNVLHCAGICLCPFYLGYDQSLLAGLQAIPAWQTYFDKPTGTYLGIIAASIFLPALLVAFIADYLCTAFGRKRIIYVGSVLIVIGGIFNALSQSGGQFMGARVIIGTGGAITKVAAPALLQEIAHPRLRGTIGTLYYSFYYFGSLTAACMSIAGLYIKSEWSWRLPCIVQIIGPVFVMALIVTAPESPRWLAKKGRLDEARAVLVKHHANGDSDDALVEWQFGEILSALHSESLVGKSSYLDFFKTPGNRKRLWINCLLGLASNWVGNGIITYYLAPVLRTLMTAAWNWMVSFGAGTKSERLGRRFLWLASNFGMAVSFAFVMGLSAAFAQTGSAATGLAVVPFLFVVHFFYDIGYITMNYSYTVEIMSPSMRTKGLALYIFFNNLGNAFNQFVNPIALAALTWKYYAVYIAIDVCLGIVVYLYFPETAKMSIEEISMILDYPLKDGRQRVMEVMEERRLAEASEVARTKGLDEGGKMEVSHVEELKR</sequence>
<evidence type="ECO:0000256" key="2">
    <source>
        <dbReference type="ARBA" id="ARBA00010992"/>
    </source>
</evidence>
<evidence type="ECO:0000256" key="4">
    <source>
        <dbReference type="ARBA" id="ARBA00022692"/>
    </source>
</evidence>
<comment type="caution">
    <text evidence="9">The sequence shown here is derived from an EMBL/GenBank/DDBJ whole genome shotgun (WGS) entry which is preliminary data.</text>
</comment>
<dbReference type="InterPro" id="IPR020846">
    <property type="entry name" value="MFS_dom"/>
</dbReference>
<feature type="domain" description="Major facilitator superfamily (MFS) profile" evidence="8">
    <location>
        <begin position="34"/>
        <end position="458"/>
    </location>
</feature>
<feature type="transmembrane region" description="Helical" evidence="7">
    <location>
        <begin position="192"/>
        <end position="213"/>
    </location>
</feature>
<dbReference type="GO" id="GO:0005351">
    <property type="term" value="F:carbohydrate:proton symporter activity"/>
    <property type="evidence" value="ECO:0007669"/>
    <property type="project" value="TreeGrafter"/>
</dbReference>
<name>A0AA38LXU3_9TREE</name>
<evidence type="ECO:0000256" key="5">
    <source>
        <dbReference type="ARBA" id="ARBA00022989"/>
    </source>
</evidence>
<keyword evidence="3" id="KW-0813">Transport</keyword>
<dbReference type="PANTHER" id="PTHR48022">
    <property type="entry name" value="PLASTIDIC GLUCOSE TRANSPORTER 4"/>
    <property type="match status" value="1"/>
</dbReference>
<dbReference type="InterPro" id="IPR050360">
    <property type="entry name" value="MFS_Sugar_Transporters"/>
</dbReference>
<evidence type="ECO:0000313" key="9">
    <source>
        <dbReference type="EMBL" id="KAI9637786.1"/>
    </source>
</evidence>
<dbReference type="AlphaFoldDB" id="A0AA38LXU3"/>
<keyword evidence="10" id="KW-1185">Reference proteome</keyword>
<feature type="transmembrane region" description="Helical" evidence="7">
    <location>
        <begin position="132"/>
        <end position="152"/>
    </location>
</feature>
<gene>
    <name evidence="9" type="ORF">MKK02DRAFT_42157</name>
</gene>
<evidence type="ECO:0000313" key="10">
    <source>
        <dbReference type="Proteomes" id="UP001164286"/>
    </source>
</evidence>
<dbReference type="GeneID" id="77731065"/>
<comment type="subcellular location">
    <subcellularLocation>
        <location evidence="1">Membrane</location>
        <topology evidence="1">Multi-pass membrane protein</topology>
    </subcellularLocation>
</comment>
<dbReference type="PROSITE" id="PS50850">
    <property type="entry name" value="MFS"/>
    <property type="match status" value="1"/>
</dbReference>
<dbReference type="InterPro" id="IPR005828">
    <property type="entry name" value="MFS_sugar_transport-like"/>
</dbReference>
<evidence type="ECO:0000256" key="6">
    <source>
        <dbReference type="ARBA" id="ARBA00023136"/>
    </source>
</evidence>
<feature type="transmembrane region" description="Helical" evidence="7">
    <location>
        <begin position="164"/>
        <end position="186"/>
    </location>
</feature>
<feature type="transmembrane region" description="Helical" evidence="7">
    <location>
        <begin position="364"/>
        <end position="385"/>
    </location>
</feature>
<evidence type="ECO:0000256" key="3">
    <source>
        <dbReference type="ARBA" id="ARBA00022448"/>
    </source>
</evidence>
<evidence type="ECO:0000256" key="7">
    <source>
        <dbReference type="SAM" id="Phobius"/>
    </source>
</evidence>
<dbReference type="PANTHER" id="PTHR48022:SF52">
    <property type="entry name" value="SUGAR TRANSPORTER, PUTATIVE-RELATED"/>
    <property type="match status" value="1"/>
</dbReference>
<evidence type="ECO:0000256" key="1">
    <source>
        <dbReference type="ARBA" id="ARBA00004141"/>
    </source>
</evidence>
<dbReference type="PROSITE" id="PS00216">
    <property type="entry name" value="SUGAR_TRANSPORT_1"/>
    <property type="match status" value="1"/>
</dbReference>
<keyword evidence="4 7" id="KW-0812">Transmembrane</keyword>
<organism evidence="9 10">
    <name type="scientific">Dioszegia hungarica</name>
    <dbReference type="NCBI Taxonomy" id="4972"/>
    <lineage>
        <taxon>Eukaryota</taxon>
        <taxon>Fungi</taxon>
        <taxon>Dikarya</taxon>
        <taxon>Basidiomycota</taxon>
        <taxon>Agaricomycotina</taxon>
        <taxon>Tremellomycetes</taxon>
        <taxon>Tremellales</taxon>
        <taxon>Bulleribasidiaceae</taxon>
        <taxon>Dioszegia</taxon>
    </lineage>
</organism>
<feature type="transmembrane region" description="Helical" evidence="7">
    <location>
        <begin position="282"/>
        <end position="300"/>
    </location>
</feature>
<feature type="transmembrane region" description="Helical" evidence="7">
    <location>
        <begin position="103"/>
        <end position="120"/>
    </location>
</feature>
<dbReference type="FunFam" id="1.20.1250.20:FF:000134">
    <property type="entry name" value="MFS sugar transporter protein"/>
    <property type="match status" value="1"/>
</dbReference>
<dbReference type="Gene3D" id="1.20.1250.20">
    <property type="entry name" value="MFS general substrate transporter like domains"/>
    <property type="match status" value="1"/>
</dbReference>
<dbReference type="SUPFAM" id="SSF103473">
    <property type="entry name" value="MFS general substrate transporter"/>
    <property type="match status" value="1"/>
</dbReference>
<dbReference type="GO" id="GO:0016020">
    <property type="term" value="C:membrane"/>
    <property type="evidence" value="ECO:0007669"/>
    <property type="project" value="UniProtKB-SubCell"/>
</dbReference>
<dbReference type="Proteomes" id="UP001164286">
    <property type="component" value="Unassembled WGS sequence"/>
</dbReference>
<dbReference type="RefSeq" id="XP_052947563.1">
    <property type="nucleotide sequence ID" value="XM_053091860.1"/>
</dbReference>
<accession>A0AA38LXU3</accession>
<dbReference type="InterPro" id="IPR005829">
    <property type="entry name" value="Sugar_transporter_CS"/>
</dbReference>
<dbReference type="EMBL" id="JAKWFO010000003">
    <property type="protein sequence ID" value="KAI9637786.1"/>
    <property type="molecule type" value="Genomic_DNA"/>
</dbReference>
<proteinExistence type="inferred from homology"/>
<dbReference type="InterPro" id="IPR036259">
    <property type="entry name" value="MFS_trans_sf"/>
</dbReference>
<feature type="transmembrane region" description="Helical" evidence="7">
    <location>
        <begin position="435"/>
        <end position="454"/>
    </location>
</feature>
<keyword evidence="6 7" id="KW-0472">Membrane</keyword>